<organism evidence="3 4">
    <name type="scientific">Streptomyces sviceus (strain ATCC 29083 / DSM 924 / JCM 4929 / NBRC 13980 / NCIMB 11184 / NRRL 5439 / UC 5370)</name>
    <dbReference type="NCBI Taxonomy" id="463191"/>
    <lineage>
        <taxon>Bacteria</taxon>
        <taxon>Bacillati</taxon>
        <taxon>Actinomycetota</taxon>
        <taxon>Actinomycetes</taxon>
        <taxon>Kitasatosporales</taxon>
        <taxon>Streptomycetaceae</taxon>
        <taxon>Streptomyces</taxon>
    </lineage>
</organism>
<feature type="compositionally biased region" description="Low complexity" evidence="1">
    <location>
        <begin position="135"/>
        <end position="149"/>
    </location>
</feature>
<keyword evidence="4" id="KW-1185">Reference proteome</keyword>
<dbReference type="InterPro" id="IPR013975">
    <property type="entry name" value="Tscrpt_reg_BetR_N"/>
</dbReference>
<dbReference type="eggNOG" id="ENOG5031NZX">
    <property type="taxonomic scope" value="Bacteria"/>
</dbReference>
<feature type="domain" description="HTH cro/C1-type" evidence="2">
    <location>
        <begin position="71"/>
        <end position="115"/>
    </location>
</feature>
<reference evidence="3" key="1">
    <citation type="submission" date="2009-10" db="EMBL/GenBank/DDBJ databases">
        <title>The genome sequence of Streptomyces sviceus strain ATCC 29083.</title>
        <authorList>
            <consortium name="The Broad Institute Genome Sequencing Platform"/>
            <consortium name="Broad Institute Microbial Sequencing Center"/>
            <person name="Fischbach M."/>
            <person name="Godfrey P."/>
            <person name="Ward D."/>
            <person name="Young S."/>
            <person name="Zeng Q."/>
            <person name="Koehrsen M."/>
            <person name="Alvarado L."/>
            <person name="Berlin A.M."/>
            <person name="Bochicchio J."/>
            <person name="Borenstein D."/>
            <person name="Chapman S.B."/>
            <person name="Chen Z."/>
            <person name="Engels R."/>
            <person name="Freedman E."/>
            <person name="Gellesch M."/>
            <person name="Goldberg J."/>
            <person name="Griggs A."/>
            <person name="Gujja S."/>
            <person name="Heilman E.R."/>
            <person name="Heiman D.I."/>
            <person name="Hepburn T.A."/>
            <person name="Howarth C."/>
            <person name="Jen D."/>
            <person name="Larson L."/>
            <person name="Lewis B."/>
            <person name="Mehta T."/>
            <person name="Park D."/>
            <person name="Pearson M."/>
            <person name="Richards J."/>
            <person name="Roberts A."/>
            <person name="Saif S."/>
            <person name="Shea T.D."/>
            <person name="Shenoy N."/>
            <person name="Sisk P."/>
            <person name="Stolte C."/>
            <person name="Sykes S.N."/>
            <person name="Thomson T."/>
            <person name="Walk T."/>
            <person name="White J."/>
            <person name="Yandava C."/>
            <person name="Straight P."/>
            <person name="Clardy J."/>
            <person name="Hung D."/>
            <person name="Kolter R."/>
            <person name="Mekalanos J."/>
            <person name="Walker S."/>
            <person name="Walsh C.T."/>
            <person name="Wieland-Brown L.C."/>
            <person name="Haas B."/>
            <person name="Nusbaum C."/>
            <person name="Birren B."/>
        </authorList>
    </citation>
    <scope>NUCLEOTIDE SEQUENCE [LARGE SCALE GENOMIC DNA]</scope>
    <source>
        <strain evidence="3">ATCC 29083</strain>
    </source>
</reference>
<dbReference type="InterPro" id="IPR010982">
    <property type="entry name" value="Lambda_DNA-bd_dom_sf"/>
</dbReference>
<dbReference type="AlphaFoldDB" id="B5I7M8"/>
<dbReference type="HOGENOM" id="CLU_146769_0_0_11"/>
<feature type="region of interest" description="Disordered" evidence="1">
    <location>
        <begin position="128"/>
        <end position="149"/>
    </location>
</feature>
<dbReference type="PROSITE" id="PS50943">
    <property type="entry name" value="HTH_CROC1"/>
    <property type="match status" value="1"/>
</dbReference>
<evidence type="ECO:0000313" key="3">
    <source>
        <dbReference type="EMBL" id="EDY61083.1"/>
    </source>
</evidence>
<gene>
    <name evidence="3" type="ORF">SSEG_10234</name>
</gene>
<name>B5I7M8_STRX2</name>
<evidence type="ECO:0000256" key="1">
    <source>
        <dbReference type="SAM" id="MobiDB-lite"/>
    </source>
</evidence>
<dbReference type="Pfam" id="PF08667">
    <property type="entry name" value="BetR"/>
    <property type="match status" value="1"/>
</dbReference>
<dbReference type="EMBL" id="CM000951">
    <property type="protein sequence ID" value="EDY61083.1"/>
    <property type="molecule type" value="Genomic_DNA"/>
</dbReference>
<protein>
    <submittedName>
        <fullName evidence="3">Dihydrolipoamide S-succinyltransferase</fullName>
    </submittedName>
</protein>
<proteinExistence type="predicted"/>
<dbReference type="GO" id="GO:0016740">
    <property type="term" value="F:transferase activity"/>
    <property type="evidence" value="ECO:0007669"/>
    <property type="project" value="UniProtKB-KW"/>
</dbReference>
<dbReference type="CDD" id="cd00093">
    <property type="entry name" value="HTH_XRE"/>
    <property type="match status" value="1"/>
</dbReference>
<dbReference type="GO" id="GO:0003677">
    <property type="term" value="F:DNA binding"/>
    <property type="evidence" value="ECO:0007669"/>
    <property type="project" value="InterPro"/>
</dbReference>
<dbReference type="InterPro" id="IPR001387">
    <property type="entry name" value="Cro/C1-type_HTH"/>
</dbReference>
<accession>B5I7M8</accession>
<dbReference type="SUPFAM" id="SSF47413">
    <property type="entry name" value="lambda repressor-like DNA-binding domains"/>
    <property type="match status" value="1"/>
</dbReference>
<evidence type="ECO:0000259" key="2">
    <source>
        <dbReference type="PROSITE" id="PS50943"/>
    </source>
</evidence>
<sequence>MRRAHFYVVKEVLAERLSCVRTQTECVRPLPSMRVAHTRCVRSGRFHAMRMTLDERVRSAVAALLYATGESQTELACALGVSQAQVSRRQSGTAAWSLADCDAVAAHYGIDPLDLLAGPTRATETLPAQRRRVPGRVVRPAAAPDGGVR</sequence>
<dbReference type="Proteomes" id="UP000002785">
    <property type="component" value="Chromosome"/>
</dbReference>
<evidence type="ECO:0000313" key="4">
    <source>
        <dbReference type="Proteomes" id="UP000002785"/>
    </source>
</evidence>
<dbReference type="Gene3D" id="1.10.260.40">
    <property type="entry name" value="lambda repressor-like DNA-binding domains"/>
    <property type="match status" value="1"/>
</dbReference>